<evidence type="ECO:0000256" key="2">
    <source>
        <dbReference type="ARBA" id="ARBA00004604"/>
    </source>
</evidence>
<feature type="transmembrane region" description="Helical" evidence="8">
    <location>
        <begin position="470"/>
        <end position="491"/>
    </location>
</feature>
<dbReference type="InterPro" id="IPR017452">
    <property type="entry name" value="GPCR_Rhodpsn_7TM"/>
</dbReference>
<evidence type="ECO:0000256" key="3">
    <source>
        <dbReference type="ARBA" id="ARBA00022692"/>
    </source>
</evidence>
<feature type="non-terminal residue" evidence="11">
    <location>
        <position position="675"/>
    </location>
</feature>
<keyword evidence="6" id="KW-0807">Transducer</keyword>
<keyword evidence="6" id="KW-0675">Receptor</keyword>
<feature type="transmembrane region" description="Helical" evidence="8">
    <location>
        <begin position="511"/>
        <end position="531"/>
    </location>
</feature>
<feature type="domain" description="G-protein coupled receptors family 1 profile" evidence="9">
    <location>
        <begin position="409"/>
        <end position="664"/>
    </location>
</feature>
<dbReference type="GO" id="GO:0005886">
    <property type="term" value="C:plasma membrane"/>
    <property type="evidence" value="ECO:0007669"/>
    <property type="project" value="InterPro"/>
</dbReference>
<dbReference type="GO" id="GO:0030594">
    <property type="term" value="F:neurotransmitter receptor activity"/>
    <property type="evidence" value="ECO:0007669"/>
    <property type="project" value="InterPro"/>
</dbReference>
<dbReference type="Pfam" id="PF00001">
    <property type="entry name" value="7tm_1"/>
    <property type="match status" value="1"/>
</dbReference>
<evidence type="ECO:0000313" key="11">
    <source>
        <dbReference type="EMBL" id="NXV25094.1"/>
    </source>
</evidence>
<dbReference type="InterPro" id="IPR007109">
    <property type="entry name" value="Brix"/>
</dbReference>
<dbReference type="GO" id="GO:0023041">
    <property type="term" value="P:neuronal signal transduction"/>
    <property type="evidence" value="ECO:0007669"/>
    <property type="project" value="InterPro"/>
</dbReference>
<keyword evidence="12" id="KW-1185">Reference proteome</keyword>
<dbReference type="PANTHER" id="PTHR12661">
    <property type="entry name" value="PETER PAN-RELATED"/>
    <property type="match status" value="1"/>
</dbReference>
<dbReference type="GO" id="GO:0019843">
    <property type="term" value="F:rRNA binding"/>
    <property type="evidence" value="ECO:0007669"/>
    <property type="project" value="InterPro"/>
</dbReference>
<feature type="non-terminal residue" evidence="11">
    <location>
        <position position="1"/>
    </location>
</feature>
<evidence type="ECO:0000256" key="5">
    <source>
        <dbReference type="ARBA" id="ARBA00023136"/>
    </source>
</evidence>
<dbReference type="Proteomes" id="UP000578766">
    <property type="component" value="Unassembled WGS sequence"/>
</dbReference>
<dbReference type="PANTHER" id="PTHR12661:SF5">
    <property type="entry name" value="SUPPRESSOR OF SWI4 1 HOMOLOG"/>
    <property type="match status" value="1"/>
</dbReference>
<dbReference type="GO" id="GO:0030687">
    <property type="term" value="C:preribosome, large subunit precursor"/>
    <property type="evidence" value="ECO:0007669"/>
    <property type="project" value="TreeGrafter"/>
</dbReference>
<feature type="transmembrane region" description="Helical" evidence="8">
    <location>
        <begin position="600"/>
        <end position="619"/>
    </location>
</feature>
<evidence type="ECO:0000259" key="10">
    <source>
        <dbReference type="PROSITE" id="PS50833"/>
    </source>
</evidence>
<keyword evidence="3 6" id="KW-0812">Transmembrane</keyword>
<dbReference type="CDD" id="cd15376">
    <property type="entry name" value="7tmA_P2Y11"/>
    <property type="match status" value="1"/>
</dbReference>
<evidence type="ECO:0000259" key="9">
    <source>
        <dbReference type="PROSITE" id="PS50262"/>
    </source>
</evidence>
<reference evidence="11 12" key="1">
    <citation type="submission" date="2019-09" db="EMBL/GenBank/DDBJ databases">
        <title>Bird 10,000 Genomes (B10K) Project - Family phase.</title>
        <authorList>
            <person name="Zhang G."/>
        </authorList>
    </citation>
    <scope>NUCLEOTIDE SEQUENCE [LARGE SCALE GENOMIC DNA]</scope>
    <source>
        <strain evidence="11">OUT-0020</strain>
        <tissue evidence="11">Liver</tissue>
    </source>
</reference>
<dbReference type="PRINTS" id="PR00237">
    <property type="entry name" value="GPCRRHODOPSN"/>
</dbReference>
<dbReference type="PROSITE" id="PS50262">
    <property type="entry name" value="G_PROTEIN_RECEP_F1_2"/>
    <property type="match status" value="1"/>
</dbReference>
<evidence type="ECO:0000256" key="6">
    <source>
        <dbReference type="RuleBase" id="RU000688"/>
    </source>
</evidence>
<dbReference type="SMART" id="SM00879">
    <property type="entry name" value="Brix"/>
    <property type="match status" value="1"/>
</dbReference>
<keyword evidence="4 8" id="KW-1133">Transmembrane helix</keyword>
<feature type="domain" description="Brix" evidence="10">
    <location>
        <begin position="23"/>
        <end position="269"/>
    </location>
</feature>
<comment type="similarity">
    <text evidence="6">Belongs to the G-protein coupled receptor 1 family.</text>
</comment>
<evidence type="ECO:0000256" key="4">
    <source>
        <dbReference type="ARBA" id="ARBA00022989"/>
    </source>
</evidence>
<feature type="region of interest" description="Disordered" evidence="7">
    <location>
        <begin position="300"/>
        <end position="384"/>
    </location>
</feature>
<dbReference type="Gene3D" id="1.20.1070.10">
    <property type="entry name" value="Rhodopsin 7-helix transmembrane proteins"/>
    <property type="match status" value="1"/>
</dbReference>
<feature type="transmembrane region" description="Helical" evidence="8">
    <location>
        <begin position="427"/>
        <end position="450"/>
    </location>
</feature>
<comment type="caution">
    <text evidence="11">The sequence shown here is derived from an EMBL/GenBank/DDBJ whole genome shotgun (WGS) entry which is preliminary data.</text>
</comment>
<dbReference type="PROSITE" id="PS00237">
    <property type="entry name" value="G_PROTEIN_RECEP_F1_1"/>
    <property type="match status" value="1"/>
</dbReference>
<evidence type="ECO:0000313" key="12">
    <source>
        <dbReference type="Proteomes" id="UP000578766"/>
    </source>
</evidence>
<protein>
    <submittedName>
        <fullName evidence="11">SSF1 protein</fullName>
    </submittedName>
</protein>
<dbReference type="InterPro" id="IPR027677">
    <property type="entry name" value="P2Y11_rcpt"/>
</dbReference>
<dbReference type="GO" id="GO:0005730">
    <property type="term" value="C:nucleolus"/>
    <property type="evidence" value="ECO:0007669"/>
    <property type="project" value="UniProtKB-SubCell"/>
</dbReference>
<dbReference type="GO" id="GO:0006364">
    <property type="term" value="P:rRNA processing"/>
    <property type="evidence" value="ECO:0007669"/>
    <property type="project" value="InterPro"/>
</dbReference>
<dbReference type="SUPFAM" id="SSF81321">
    <property type="entry name" value="Family A G protein-coupled receptor-like"/>
    <property type="match status" value="1"/>
</dbReference>
<keyword evidence="6" id="KW-0297">G-protein coupled receptor</keyword>
<dbReference type="InterPro" id="IPR000276">
    <property type="entry name" value="GPCR_Rhodpsn"/>
</dbReference>
<sequence length="675" mass="75272">SKNQKTERAAALHQAQQEYGTVPHSFVFNRGRVGKNVRQLITDVRKVMEPYTARALKVRKNNSMKDFVAVAGPLGVTHFLVFSKSTSHLAWLNFRRLAGSHLSSLSRSLWMASLPSGVSTANVLRVHSIPPSMSPTKTLNSTGPSTDPWGTPLVTGFRVDVEPLTATLGVRPSSHLKVVPVGMNKAVKKLLQEKFPNMSRLEDISELLVKDINLSESEAEQDGTHNVLELPQVYAGRGNMKAQQSAVRLTEIGPRMTLQLIKVEEGLAQGNVLYHSFIHKTEAEVKEILARKEAKLQLKAERRQKQEADVEHKRQQREAHREKSLVGIRRKRQQDGDSDAEDPGAPEQQDAGEQSEESDAEYYRQEVGEEPDKGESGGDRAPAVPSNFSDFQESLWPVLAAQFPAALVGNGIAVYRFLARERSWHSGIVYSFHLAVSGMLYSLCLPFLAAYYYPPKHWRYGPALCKLERFFFNCNLYGGIFFVTCISLNRYLGIVHPLRVHGRLRPRHAKVLSAFIWVLAGAFSAPTLFFAELQEAEGATECLGSAVPQRLREFYPYSLVLAALGCGLPFLLTTSCYAAIIRTVFRNPHLSQPEKRKVGILVGVGVALYAFSYLPYHIFRNLNLRRRLLPPGTEDCAVSRTIHTTAQVCKILINLNICLHPLLYAALADSMQSCC</sequence>
<dbReference type="EMBL" id="VZUD01010146">
    <property type="protein sequence ID" value="NXV25094.1"/>
    <property type="molecule type" value="Genomic_DNA"/>
</dbReference>
<evidence type="ECO:0000256" key="7">
    <source>
        <dbReference type="SAM" id="MobiDB-lite"/>
    </source>
</evidence>
<gene>
    <name evidence="11" type="primary">Ppan</name>
    <name evidence="11" type="ORF">CEPGRY_R15344</name>
</gene>
<keyword evidence="5 8" id="KW-0472">Membrane</keyword>
<dbReference type="PROSITE" id="PS50833">
    <property type="entry name" value="BRIX"/>
    <property type="match status" value="1"/>
</dbReference>
<feature type="compositionally biased region" description="Basic and acidic residues" evidence="7">
    <location>
        <begin position="361"/>
        <end position="378"/>
    </location>
</feature>
<dbReference type="GO" id="GO:0000027">
    <property type="term" value="P:ribosomal large subunit assembly"/>
    <property type="evidence" value="ECO:0007669"/>
    <property type="project" value="TreeGrafter"/>
</dbReference>
<proteinExistence type="inferred from homology"/>
<dbReference type="PRINTS" id="PR01157">
    <property type="entry name" value="P2YPURNOCPTR"/>
</dbReference>
<feature type="transmembrane region" description="Helical" evidence="8">
    <location>
        <begin position="395"/>
        <end position="415"/>
    </location>
</feature>
<evidence type="ECO:0000256" key="8">
    <source>
        <dbReference type="SAM" id="Phobius"/>
    </source>
</evidence>
<name>A0A7L3SAR1_CEPGR</name>
<organism evidence="11 12">
    <name type="scientific">Cepphus grylle</name>
    <name type="common">Black guillemot</name>
    <name type="synonym">Alca grylle</name>
    <dbReference type="NCBI Taxonomy" id="28697"/>
    <lineage>
        <taxon>Eukaryota</taxon>
        <taxon>Metazoa</taxon>
        <taxon>Chordata</taxon>
        <taxon>Craniata</taxon>
        <taxon>Vertebrata</taxon>
        <taxon>Euteleostomi</taxon>
        <taxon>Archelosauria</taxon>
        <taxon>Archosauria</taxon>
        <taxon>Dinosauria</taxon>
        <taxon>Saurischia</taxon>
        <taxon>Theropoda</taxon>
        <taxon>Coelurosauria</taxon>
        <taxon>Aves</taxon>
        <taxon>Neognathae</taxon>
        <taxon>Neoaves</taxon>
        <taxon>Charadriiformes</taxon>
        <taxon>Alcidae</taxon>
        <taxon>Cepphus</taxon>
    </lineage>
</organism>
<dbReference type="AlphaFoldDB" id="A0A7L3SAR1"/>
<accession>A0A7L3SAR1</accession>
<evidence type="ECO:0000256" key="1">
    <source>
        <dbReference type="ARBA" id="ARBA00004370"/>
    </source>
</evidence>
<comment type="subcellular location">
    <subcellularLocation>
        <location evidence="1">Membrane</location>
    </subcellularLocation>
    <subcellularLocation>
        <location evidence="2">Nucleus</location>
        <location evidence="2">Nucleolus</location>
    </subcellularLocation>
</comment>
<feature type="compositionally biased region" description="Basic and acidic residues" evidence="7">
    <location>
        <begin position="300"/>
        <end position="324"/>
    </location>
</feature>
<dbReference type="GO" id="GO:0045031">
    <property type="term" value="F:G protein-coupled ATP receptor activity"/>
    <property type="evidence" value="ECO:0007669"/>
    <property type="project" value="InterPro"/>
</dbReference>
<dbReference type="Pfam" id="PF04427">
    <property type="entry name" value="Brix"/>
    <property type="match status" value="1"/>
</dbReference>
<feature type="transmembrane region" description="Helical" evidence="8">
    <location>
        <begin position="554"/>
        <end position="580"/>
    </location>
</feature>
<dbReference type="InterPro" id="IPR045112">
    <property type="entry name" value="PPAN-like"/>
</dbReference>